<sequence length="118" mass="13287">MARSYRPALARRSTLAALLIIGLSTALPAVATDDSTEKEHLAAFVRQLDLLDRLAKQSAATASQERARYHFDYTRLTADLQRMRTGINDYLTPQRAQPRDPAALQGDYRQDSEQEPKK</sequence>
<dbReference type="AlphaFoldDB" id="A0A443VPB2"/>
<dbReference type="InterPro" id="IPR019110">
    <property type="entry name" value="Uncharacterised_RAQPRD"/>
</dbReference>
<evidence type="ECO:0000256" key="1">
    <source>
        <dbReference type="SAM" id="MobiDB-lite"/>
    </source>
</evidence>
<dbReference type="RefSeq" id="WP_128319653.1">
    <property type="nucleotide sequence ID" value="NZ_QKOX01000008.1"/>
</dbReference>
<organism evidence="3 4">
    <name type="scientific">Raoultella planticola</name>
    <name type="common">Klebsiella planticola</name>
    <dbReference type="NCBI Taxonomy" id="575"/>
    <lineage>
        <taxon>Bacteria</taxon>
        <taxon>Pseudomonadati</taxon>
        <taxon>Pseudomonadota</taxon>
        <taxon>Gammaproteobacteria</taxon>
        <taxon>Enterobacterales</taxon>
        <taxon>Enterobacteriaceae</taxon>
        <taxon>Klebsiella/Raoultella group</taxon>
        <taxon>Raoultella</taxon>
    </lineage>
</organism>
<dbReference type="Proteomes" id="UP000288843">
    <property type="component" value="Unassembled WGS sequence"/>
</dbReference>
<protein>
    <submittedName>
        <fullName evidence="3">Raqprd family integrative conjugative element protein</fullName>
    </submittedName>
</protein>
<comment type="caution">
    <text evidence="3">The sequence shown here is derived from an EMBL/GenBank/DDBJ whole genome shotgun (WGS) entry which is preliminary data.</text>
</comment>
<feature type="chain" id="PRO_5019328986" evidence="2">
    <location>
        <begin position="32"/>
        <end position="118"/>
    </location>
</feature>
<proteinExistence type="predicted"/>
<name>A0A443VPB2_RAOPL</name>
<feature type="signal peptide" evidence="2">
    <location>
        <begin position="1"/>
        <end position="31"/>
    </location>
</feature>
<evidence type="ECO:0000256" key="2">
    <source>
        <dbReference type="SAM" id="SignalP"/>
    </source>
</evidence>
<accession>A0A443VPB2</accession>
<dbReference type="NCBIfam" id="TIGR01690">
    <property type="entry name" value="ICE_RAQPRD"/>
    <property type="match status" value="1"/>
</dbReference>
<feature type="compositionally biased region" description="Basic and acidic residues" evidence="1">
    <location>
        <begin position="108"/>
        <end position="118"/>
    </location>
</feature>
<reference evidence="3 4" key="1">
    <citation type="submission" date="2018-06" db="EMBL/GenBank/DDBJ databases">
        <title>Carbapenemase-producing Enterobacteriaceae present in wastewater treatment plant effluent and nearby surface waters in the US.</title>
        <authorList>
            <person name="Mathys D.A."/>
            <person name="Mollenkopf D.F."/>
            <person name="Feicht S.M."/>
            <person name="Adams R.J."/>
            <person name="Albers A.L."/>
            <person name="Stuever D.M."/>
            <person name="Daniels J.B."/>
            <person name="Wittum T.E."/>
        </authorList>
    </citation>
    <scope>NUCLEOTIDE SEQUENCE [LARGE SCALE GENOMIC DNA]</scope>
    <source>
        <strain evidence="3 4">GEO_47_Down_B</strain>
    </source>
</reference>
<keyword evidence="2" id="KW-0732">Signal</keyword>
<dbReference type="EMBL" id="QKOX01000008">
    <property type="protein sequence ID" value="RWT23348.1"/>
    <property type="molecule type" value="Genomic_DNA"/>
</dbReference>
<gene>
    <name evidence="3" type="ORF">DN603_09625</name>
</gene>
<dbReference type="Pfam" id="PF09686">
    <property type="entry name" value="Plasmid_RAQPRD"/>
    <property type="match status" value="1"/>
</dbReference>
<evidence type="ECO:0000313" key="4">
    <source>
        <dbReference type="Proteomes" id="UP000288843"/>
    </source>
</evidence>
<feature type="region of interest" description="Disordered" evidence="1">
    <location>
        <begin position="87"/>
        <end position="118"/>
    </location>
</feature>
<evidence type="ECO:0000313" key="3">
    <source>
        <dbReference type="EMBL" id="RWT23348.1"/>
    </source>
</evidence>